<name>A0A8H7ERK8_9FUNG</name>
<dbReference type="Proteomes" id="UP000605846">
    <property type="component" value="Unassembled WGS sequence"/>
</dbReference>
<proteinExistence type="predicted"/>
<keyword evidence="2" id="KW-1185">Reference proteome</keyword>
<accession>A0A8H7ERK8</accession>
<comment type="caution">
    <text evidence="1">The sequence shown here is derived from an EMBL/GenBank/DDBJ whole genome shotgun (WGS) entry which is preliminary data.</text>
</comment>
<protein>
    <submittedName>
        <fullName evidence="1">Uncharacterized protein</fullName>
    </submittedName>
</protein>
<evidence type="ECO:0000313" key="1">
    <source>
        <dbReference type="EMBL" id="KAF7728181.1"/>
    </source>
</evidence>
<evidence type="ECO:0000313" key="2">
    <source>
        <dbReference type="Proteomes" id="UP000605846"/>
    </source>
</evidence>
<sequence length="180" mass="21059">MGCPVCHDPIPLKEWSKFVPKSVVDHYNKFNQPYRSFSRCCPNCETEVSPCNYSLRRPHPRCGGQSLLTSPYSRPQLISKMVEELLDSCQKYSHYDDSMHIAMLHLLPIFSNEEWTNDSLPELYQHAMSLIIQFETQHLGRLIANNACMISKEMVYLDMSPETWKQIQFLHIAFFPNVDW</sequence>
<dbReference type="EMBL" id="JABAYA010000042">
    <property type="protein sequence ID" value="KAF7728181.1"/>
    <property type="molecule type" value="Genomic_DNA"/>
</dbReference>
<gene>
    <name evidence="1" type="ORF">EC973_006575</name>
</gene>
<reference evidence="1" key="1">
    <citation type="submission" date="2020-01" db="EMBL/GenBank/DDBJ databases">
        <title>Genome Sequencing of Three Apophysomyces-Like Fungal Strains Confirms a Novel Fungal Genus in the Mucoromycota with divergent Burkholderia-like Endosymbiotic Bacteria.</title>
        <authorList>
            <person name="Stajich J.E."/>
            <person name="Macias A.M."/>
            <person name="Carter-House D."/>
            <person name="Lovett B."/>
            <person name="Kasson L.R."/>
            <person name="Berry K."/>
            <person name="Grigoriev I."/>
            <person name="Chang Y."/>
            <person name="Spatafora J."/>
            <person name="Kasson M.T."/>
        </authorList>
    </citation>
    <scope>NUCLEOTIDE SEQUENCE</scope>
    <source>
        <strain evidence="1">NRRL A-21654</strain>
    </source>
</reference>
<dbReference type="AlphaFoldDB" id="A0A8H7ERK8"/>
<organism evidence="1 2">
    <name type="scientific">Apophysomyces ossiformis</name>
    <dbReference type="NCBI Taxonomy" id="679940"/>
    <lineage>
        <taxon>Eukaryota</taxon>
        <taxon>Fungi</taxon>
        <taxon>Fungi incertae sedis</taxon>
        <taxon>Mucoromycota</taxon>
        <taxon>Mucoromycotina</taxon>
        <taxon>Mucoromycetes</taxon>
        <taxon>Mucorales</taxon>
        <taxon>Mucorineae</taxon>
        <taxon>Mucoraceae</taxon>
        <taxon>Apophysomyces</taxon>
    </lineage>
</organism>